<comment type="caution">
    <text evidence="1">The sequence shown here is derived from an EMBL/GenBank/DDBJ whole genome shotgun (WGS) entry which is preliminary data.</text>
</comment>
<evidence type="ECO:0000313" key="2">
    <source>
        <dbReference type="Proteomes" id="UP000249696"/>
    </source>
</evidence>
<dbReference type="Proteomes" id="UP000249696">
    <property type="component" value="Unassembled WGS sequence"/>
</dbReference>
<dbReference type="EMBL" id="QLLN01000006">
    <property type="protein sequence ID" value="RAJ09280.1"/>
    <property type="molecule type" value="Genomic_DNA"/>
</dbReference>
<accession>A0A327QY31</accession>
<keyword evidence="2" id="KW-1185">Reference proteome</keyword>
<protein>
    <submittedName>
        <fullName evidence="1">Uncharacterized protein</fullName>
    </submittedName>
</protein>
<name>A0A327QY31_9FLAO</name>
<dbReference type="AlphaFoldDB" id="A0A327QY31"/>
<sequence length="62" mass="7494">MLGLCNIIYFYHIIGKRPTIFDEMHNSVAMMVLRLLFVVWIFESDIFDEMHFSLRYFNISNT</sequence>
<proteinExistence type="predicted"/>
<evidence type="ECO:0000313" key="1">
    <source>
        <dbReference type="EMBL" id="RAJ09280.1"/>
    </source>
</evidence>
<reference evidence="1 2" key="1">
    <citation type="submission" date="2018-06" db="EMBL/GenBank/DDBJ databases">
        <title>Genomic Encyclopedia of Archaeal and Bacterial Type Strains, Phase II (KMG-II): from individual species to whole genera.</title>
        <authorList>
            <person name="Goeker M."/>
        </authorList>
    </citation>
    <scope>NUCLEOTIDE SEQUENCE [LARGE SCALE GENOMIC DNA]</scope>
    <source>
        <strain evidence="1 2">DSM 23522</strain>
    </source>
</reference>
<organism evidence="1 2">
    <name type="scientific">Arenibacter echinorum</name>
    <dbReference type="NCBI Taxonomy" id="440515"/>
    <lineage>
        <taxon>Bacteria</taxon>
        <taxon>Pseudomonadati</taxon>
        <taxon>Bacteroidota</taxon>
        <taxon>Flavobacteriia</taxon>
        <taxon>Flavobacteriales</taxon>
        <taxon>Flavobacteriaceae</taxon>
        <taxon>Arenibacter</taxon>
    </lineage>
</organism>
<gene>
    <name evidence="1" type="ORF">LV92_03500</name>
</gene>